<gene>
    <name evidence="4" type="ORF">ICI42_11995</name>
</gene>
<reference evidence="4" key="1">
    <citation type="submission" date="2020-09" db="EMBL/GenBank/DDBJ databases">
        <title>Genome seq and assembly of Tianweitania sp.</title>
        <authorList>
            <person name="Chhetri G."/>
        </authorList>
    </citation>
    <scope>NUCLEOTIDE SEQUENCE</scope>
    <source>
        <strain evidence="4">Rool2</strain>
    </source>
</reference>
<dbReference type="GO" id="GO:0005576">
    <property type="term" value="C:extracellular region"/>
    <property type="evidence" value="ECO:0007669"/>
    <property type="project" value="InterPro"/>
</dbReference>
<name>A0A8J6PPF9_9HYPH</name>
<organism evidence="4 5">
    <name type="scientific">Oryzicola mucosus</name>
    <dbReference type="NCBI Taxonomy" id="2767425"/>
    <lineage>
        <taxon>Bacteria</taxon>
        <taxon>Pseudomonadati</taxon>
        <taxon>Pseudomonadota</taxon>
        <taxon>Alphaproteobacteria</taxon>
        <taxon>Hyphomicrobiales</taxon>
        <taxon>Phyllobacteriaceae</taxon>
        <taxon>Oryzicola</taxon>
    </lineage>
</organism>
<evidence type="ECO:0000259" key="3">
    <source>
        <dbReference type="PROSITE" id="PS50948"/>
    </source>
</evidence>
<proteinExistence type="predicted"/>
<accession>A0A8J6PPF9</accession>
<dbReference type="Proteomes" id="UP000643405">
    <property type="component" value="Unassembled WGS sequence"/>
</dbReference>
<dbReference type="SMART" id="SM00223">
    <property type="entry name" value="APPLE"/>
    <property type="match status" value="1"/>
</dbReference>
<protein>
    <recommendedName>
        <fullName evidence="3">Apple domain-containing protein</fullName>
    </recommendedName>
</protein>
<evidence type="ECO:0000256" key="1">
    <source>
        <dbReference type="ARBA" id="ARBA00022737"/>
    </source>
</evidence>
<keyword evidence="2" id="KW-1015">Disulfide bond</keyword>
<keyword evidence="5" id="KW-1185">Reference proteome</keyword>
<dbReference type="AlphaFoldDB" id="A0A8J6PPF9"/>
<dbReference type="InterPro" id="IPR003609">
    <property type="entry name" value="Pan_app"/>
</dbReference>
<comment type="caution">
    <text evidence="4">The sequence shown here is derived from an EMBL/GenBank/DDBJ whole genome shotgun (WGS) entry which is preliminary data.</text>
</comment>
<dbReference type="CDD" id="cd01100">
    <property type="entry name" value="APPLE_Factor_XI_like"/>
    <property type="match status" value="1"/>
</dbReference>
<evidence type="ECO:0000313" key="4">
    <source>
        <dbReference type="EMBL" id="MBD0415380.1"/>
    </source>
</evidence>
<dbReference type="RefSeq" id="WP_188164804.1">
    <property type="nucleotide sequence ID" value="NZ_JACVVX010000003.1"/>
</dbReference>
<dbReference type="GO" id="GO:0006508">
    <property type="term" value="P:proteolysis"/>
    <property type="evidence" value="ECO:0007669"/>
    <property type="project" value="InterPro"/>
</dbReference>
<dbReference type="EMBL" id="JACVVX010000003">
    <property type="protein sequence ID" value="MBD0415380.1"/>
    <property type="molecule type" value="Genomic_DNA"/>
</dbReference>
<feature type="domain" description="Apple" evidence="3">
    <location>
        <begin position="99"/>
        <end position="174"/>
    </location>
</feature>
<evidence type="ECO:0000313" key="5">
    <source>
        <dbReference type="Proteomes" id="UP000643405"/>
    </source>
</evidence>
<dbReference type="PROSITE" id="PS50948">
    <property type="entry name" value="PAN"/>
    <property type="match status" value="1"/>
</dbReference>
<dbReference type="SUPFAM" id="SSF57414">
    <property type="entry name" value="Hairpin loop containing domain-like"/>
    <property type="match status" value="1"/>
</dbReference>
<dbReference type="InterPro" id="IPR000177">
    <property type="entry name" value="Apple"/>
</dbReference>
<keyword evidence="1" id="KW-0677">Repeat</keyword>
<dbReference type="Gene3D" id="3.50.4.10">
    <property type="entry name" value="Hepatocyte Growth Factor"/>
    <property type="match status" value="2"/>
</dbReference>
<evidence type="ECO:0000256" key="2">
    <source>
        <dbReference type="ARBA" id="ARBA00023157"/>
    </source>
</evidence>
<sequence length="174" mass="18923">MAVVFHQPSHAESYSIKNGQADKRYADLRNADLTGSALQSSRAPDQPACERMCSKTTGCVAYTFDAWNSMCHLKSTYGEKRLNARARSGVQMGMGLPGSSANPVYFEYFNDKAFPEGIGRKLRATARIQCEQACTGEAACIAFNFSKTASSCELFGETEAYTKKKGIEAGAKTQ</sequence>
<dbReference type="Pfam" id="PF00024">
    <property type="entry name" value="PAN_1"/>
    <property type="match status" value="2"/>
</dbReference>